<evidence type="ECO:0000313" key="2">
    <source>
        <dbReference type="EMBL" id="OAY51889.1"/>
    </source>
</evidence>
<dbReference type="Gene3D" id="3.60.10.10">
    <property type="entry name" value="Endonuclease/exonuclease/phosphatase"/>
    <property type="match status" value="1"/>
</dbReference>
<feature type="compositionally biased region" description="Basic and acidic residues" evidence="1">
    <location>
        <begin position="162"/>
        <end position="176"/>
    </location>
</feature>
<organism evidence="2">
    <name type="scientific">Manihot esculenta</name>
    <name type="common">Cassava</name>
    <name type="synonym">Jatropha manihot</name>
    <dbReference type="NCBI Taxonomy" id="3983"/>
    <lineage>
        <taxon>Eukaryota</taxon>
        <taxon>Viridiplantae</taxon>
        <taxon>Streptophyta</taxon>
        <taxon>Embryophyta</taxon>
        <taxon>Tracheophyta</taxon>
        <taxon>Spermatophyta</taxon>
        <taxon>Magnoliopsida</taxon>
        <taxon>eudicotyledons</taxon>
        <taxon>Gunneridae</taxon>
        <taxon>Pentapetalae</taxon>
        <taxon>rosids</taxon>
        <taxon>fabids</taxon>
        <taxon>Malpighiales</taxon>
        <taxon>Euphorbiaceae</taxon>
        <taxon>Crotonoideae</taxon>
        <taxon>Manihoteae</taxon>
        <taxon>Manihot</taxon>
    </lineage>
</organism>
<gene>
    <name evidence="2" type="ORF">MANES_04G040900</name>
</gene>
<dbReference type="InterPro" id="IPR036691">
    <property type="entry name" value="Endo/exonu/phosph_ase_sf"/>
</dbReference>
<dbReference type="PANTHER" id="PTHR33710">
    <property type="entry name" value="BNAC02G09200D PROTEIN"/>
    <property type="match status" value="1"/>
</dbReference>
<proteinExistence type="predicted"/>
<evidence type="ECO:0000256" key="1">
    <source>
        <dbReference type="SAM" id="MobiDB-lite"/>
    </source>
</evidence>
<dbReference type="SUPFAM" id="SSF56219">
    <property type="entry name" value="DNase I-like"/>
    <property type="match status" value="1"/>
</dbReference>
<accession>A0A2C9VZD7</accession>
<dbReference type="EMBL" id="CM004390">
    <property type="protein sequence ID" value="OAY51889.1"/>
    <property type="molecule type" value="Genomic_DNA"/>
</dbReference>
<dbReference type="STRING" id="3983.A0A2C9VZD7"/>
<name>A0A2C9VZD7_MANES</name>
<protein>
    <recommendedName>
        <fullName evidence="3">Endonuclease/exonuclease/phosphatase domain-containing protein</fullName>
    </recommendedName>
</protein>
<dbReference type="AlphaFoldDB" id="A0A2C9VZD7"/>
<feature type="region of interest" description="Disordered" evidence="1">
    <location>
        <begin position="1"/>
        <end position="80"/>
    </location>
</feature>
<feature type="compositionally biased region" description="Basic and acidic residues" evidence="1">
    <location>
        <begin position="31"/>
        <end position="71"/>
    </location>
</feature>
<evidence type="ECO:0008006" key="3">
    <source>
        <dbReference type="Google" id="ProtNLM"/>
    </source>
</evidence>
<reference evidence="2" key="1">
    <citation type="submission" date="2016-02" db="EMBL/GenBank/DDBJ databases">
        <title>WGS assembly of Manihot esculenta.</title>
        <authorList>
            <person name="Bredeson J.V."/>
            <person name="Prochnik S.E."/>
            <person name="Lyons J.B."/>
            <person name="Schmutz J."/>
            <person name="Grimwood J."/>
            <person name="Vrebalov J."/>
            <person name="Bart R.S."/>
            <person name="Amuge T."/>
            <person name="Ferguson M.E."/>
            <person name="Green R."/>
            <person name="Putnam N."/>
            <person name="Stites J."/>
            <person name="Rounsley S."/>
            <person name="Rokhsar D.S."/>
        </authorList>
    </citation>
    <scope>NUCLEOTIDE SEQUENCE [LARGE SCALE GENOMIC DNA]</scope>
    <source>
        <tissue evidence="2">Leaf</tissue>
    </source>
</reference>
<feature type="region of interest" description="Disordered" evidence="1">
    <location>
        <begin position="161"/>
        <end position="187"/>
    </location>
</feature>
<sequence length="371" mass="42657">MADGGAVSMIEEGVEEEIRQEQEIEETVEEDIGKDFKLGVEETMNQERGEIEDPRMRTKKRPASDNRREKSGPISFKRIEDEDAPFSKTRLGYARVLIEMDLHGNFSEEVIVEDEDGQQCFFQKVAYEWKPVKSKSCNKIGHVTANVEIGLEAIVARKKSKERLTQRDNEEKRGESSTKNGATIDENVSSERGKMIGTWNFRGLNDPNKQLEVHDLIGKHKLKALGIIETSVRQENQEKIQIEIVNEQIMNCLMEFEGHKFFWSIVYGCNIGQERRRLWEAILQIVEGMENPWIVQGDFNAILSNQERSGDAEVDSSSEDFKECIMSAALSEMRTRGCYFTWTNNQLGPARIWQKLDRCLVNMAWLDIYSS</sequence>
<dbReference type="PANTHER" id="PTHR33710:SF13">
    <property type="entry name" value="ENDONUCLEASE_EXONUCLEASE_PHOSPHATASE FAMILY PROTEIN"/>
    <property type="match status" value="1"/>
</dbReference>